<name>A0ABS8SDE9_DATST</name>
<comment type="caution">
    <text evidence="2">The sequence shown here is derived from an EMBL/GenBank/DDBJ whole genome shotgun (WGS) entry which is preliminary data.</text>
</comment>
<protein>
    <submittedName>
        <fullName evidence="2">Uncharacterized protein</fullName>
    </submittedName>
</protein>
<organism evidence="2 3">
    <name type="scientific">Datura stramonium</name>
    <name type="common">Jimsonweed</name>
    <name type="synonym">Common thornapple</name>
    <dbReference type="NCBI Taxonomy" id="4076"/>
    <lineage>
        <taxon>Eukaryota</taxon>
        <taxon>Viridiplantae</taxon>
        <taxon>Streptophyta</taxon>
        <taxon>Embryophyta</taxon>
        <taxon>Tracheophyta</taxon>
        <taxon>Spermatophyta</taxon>
        <taxon>Magnoliopsida</taxon>
        <taxon>eudicotyledons</taxon>
        <taxon>Gunneridae</taxon>
        <taxon>Pentapetalae</taxon>
        <taxon>asterids</taxon>
        <taxon>lamiids</taxon>
        <taxon>Solanales</taxon>
        <taxon>Solanaceae</taxon>
        <taxon>Solanoideae</taxon>
        <taxon>Datureae</taxon>
        <taxon>Datura</taxon>
    </lineage>
</organism>
<accession>A0ABS8SDE9</accession>
<evidence type="ECO:0000313" key="2">
    <source>
        <dbReference type="EMBL" id="MCD7456873.1"/>
    </source>
</evidence>
<proteinExistence type="predicted"/>
<feature type="compositionally biased region" description="Pro residues" evidence="1">
    <location>
        <begin position="55"/>
        <end position="69"/>
    </location>
</feature>
<feature type="region of interest" description="Disordered" evidence="1">
    <location>
        <begin position="49"/>
        <end position="69"/>
    </location>
</feature>
<gene>
    <name evidence="2" type="ORF">HAX54_033394</name>
</gene>
<evidence type="ECO:0000313" key="3">
    <source>
        <dbReference type="Proteomes" id="UP000823775"/>
    </source>
</evidence>
<sequence>MPEKNQRPSSPLSQSLLRQPPRAAIVPLIPVDYRQNTMCRHYPLLFPLTRDNQPKRPPLTAHPPENNPPLFPVHHLTPPPFRFLPFLWPPRFVETPASFSATFYFWADPGGSVRADSLLFVENVLLFITPVANYGSVV</sequence>
<dbReference type="EMBL" id="JACEIK010000427">
    <property type="protein sequence ID" value="MCD7456873.1"/>
    <property type="molecule type" value="Genomic_DNA"/>
</dbReference>
<reference evidence="2 3" key="1">
    <citation type="journal article" date="2021" name="BMC Genomics">
        <title>Datura genome reveals duplications of psychoactive alkaloid biosynthetic genes and high mutation rate following tissue culture.</title>
        <authorList>
            <person name="Rajewski A."/>
            <person name="Carter-House D."/>
            <person name="Stajich J."/>
            <person name="Litt A."/>
        </authorList>
    </citation>
    <scope>NUCLEOTIDE SEQUENCE [LARGE SCALE GENOMIC DNA]</scope>
    <source>
        <strain evidence="2">AR-01</strain>
    </source>
</reference>
<dbReference type="Proteomes" id="UP000823775">
    <property type="component" value="Unassembled WGS sequence"/>
</dbReference>
<keyword evidence="3" id="KW-1185">Reference proteome</keyword>
<evidence type="ECO:0000256" key="1">
    <source>
        <dbReference type="SAM" id="MobiDB-lite"/>
    </source>
</evidence>